<dbReference type="GeneID" id="63027126"/>
<keyword evidence="2" id="KW-1185">Reference proteome</keyword>
<evidence type="ECO:0000313" key="2">
    <source>
        <dbReference type="Proteomes" id="UP000594820"/>
    </source>
</evidence>
<dbReference type="KEGG" id="vg:63027126"/>
<sequence>MTIVIERPEEHVEVDGIETVGAVCYHAVVRALQFAAVRSPATGRSNGRNLGVPKHLVHTRIVLGEPEIRGAWDTLDLVLTGDTTEYARVCEVYTRHIIAEQIPPSRLVLTRLLAEHARRPVS</sequence>
<gene>
    <name evidence="1" type="primary">14</name>
    <name evidence="1" type="ORF">SEA_LILBEANIE_14</name>
</gene>
<protein>
    <submittedName>
        <fullName evidence="1">Uncharacterized protein</fullName>
    </submittedName>
</protein>
<proteinExistence type="predicted"/>
<organism evidence="1 2">
    <name type="scientific">Gordonia phage Lilbeanie</name>
    <dbReference type="NCBI Taxonomy" id="2794947"/>
    <lineage>
        <taxon>Viruses</taxon>
        <taxon>Duplodnaviria</taxon>
        <taxon>Heunggongvirae</taxon>
        <taxon>Uroviricota</taxon>
        <taxon>Caudoviricetes</taxon>
        <taxon>Stackebrandtviridae</taxon>
        <taxon>Lilbeanievirus</taxon>
        <taxon>Lilbeanievirus lilbeanie</taxon>
    </lineage>
</organism>
<evidence type="ECO:0000313" key="1">
    <source>
        <dbReference type="EMBL" id="QPO17092.1"/>
    </source>
</evidence>
<reference evidence="1 2" key="1">
    <citation type="submission" date="2020-12" db="EMBL/GenBank/DDBJ databases">
        <authorList>
            <person name="Mahalingham V.A."/>
            <person name="Abad L.A."/>
            <person name="Dennis E.A."/>
            <person name="Alston T.C."/>
            <person name="Buckley J.R."/>
            <person name="Cao N.T."/>
            <person name="Cole K.B."/>
            <person name="Davis H.C."/>
            <person name="Fisher D.E."/>
            <person name="Jennings A.R."/>
            <person name="Litwin A.R."/>
            <person name="McCartney J.B."/>
            <person name="Mitchell K.E."/>
            <person name="Nasser J.B."/>
            <person name="Paudel P."/>
            <person name="Richoux S.A."/>
            <person name="Sisung K.L."/>
            <person name="Smith M.L."/>
            <person name="Sonnier C.R."/>
            <person name="Underwood K.G."/>
            <person name="Hunter C.W."/>
            <person name="Gottschalck B.A."/>
            <person name="Wiggina Z.F."/>
            <person name="Spears T.J."/>
            <person name="Hancock A.M."/>
            <person name="Gissendanner C.R."/>
            <person name="Findley A.M."/>
            <person name="Garlena R.A."/>
            <person name="Russell D.A."/>
            <person name="Jacobs-Sera D."/>
            <person name="Hatfull G.F."/>
        </authorList>
    </citation>
    <scope>NUCLEOTIDE SEQUENCE [LARGE SCALE GENOMIC DNA]</scope>
</reference>
<dbReference type="Proteomes" id="UP000594820">
    <property type="component" value="Segment"/>
</dbReference>
<dbReference type="RefSeq" id="YP_010002575.1">
    <property type="nucleotide sequence ID" value="NC_053246.1"/>
</dbReference>
<dbReference type="EMBL" id="MW314850">
    <property type="protein sequence ID" value="QPO17092.1"/>
    <property type="molecule type" value="Genomic_DNA"/>
</dbReference>
<name>A0A7T1KS87_9CAUD</name>
<accession>A0A7T1KS87</accession>